<name>K2P3E9_9HYPH</name>
<reference evidence="1 2" key="1">
    <citation type="journal article" date="2012" name="J. Bacteriol.">
        <title>Genome Sequence of Nitratireductor indicus Type Strain C115.</title>
        <authorList>
            <person name="Lai Q."/>
            <person name="Li G."/>
            <person name="Yu Z."/>
            <person name="Shao Z."/>
        </authorList>
    </citation>
    <scope>NUCLEOTIDE SEQUENCE [LARGE SCALE GENOMIC DNA]</scope>
    <source>
        <strain evidence="1 2">C115</strain>
    </source>
</reference>
<proteinExistence type="predicted"/>
<keyword evidence="2" id="KW-1185">Reference proteome</keyword>
<comment type="caution">
    <text evidence="1">The sequence shown here is derived from an EMBL/GenBank/DDBJ whole genome shotgun (WGS) entry which is preliminary data.</text>
</comment>
<dbReference type="STRING" id="721133.SAMN05216176_104204"/>
<dbReference type="EMBL" id="AMSI01000008">
    <property type="protein sequence ID" value="EKF41916.1"/>
    <property type="molecule type" value="Genomic_DNA"/>
</dbReference>
<dbReference type="AlphaFoldDB" id="K2P3E9"/>
<dbReference type="OrthoDB" id="9805504at2"/>
<protein>
    <submittedName>
        <fullName evidence="1">Uncharacterized protein</fullName>
    </submittedName>
</protein>
<dbReference type="eggNOG" id="ENOG5033EWS">
    <property type="taxonomic scope" value="Bacteria"/>
</dbReference>
<accession>K2P3E9</accession>
<dbReference type="RefSeq" id="WP_009450698.1">
    <property type="nucleotide sequence ID" value="NZ_AMSI01000008.1"/>
</dbReference>
<organism evidence="1 2">
    <name type="scientific">Nitratireductor indicus C115</name>
    <dbReference type="NCBI Taxonomy" id="1231190"/>
    <lineage>
        <taxon>Bacteria</taxon>
        <taxon>Pseudomonadati</taxon>
        <taxon>Pseudomonadota</taxon>
        <taxon>Alphaproteobacteria</taxon>
        <taxon>Hyphomicrobiales</taxon>
        <taxon>Phyllobacteriaceae</taxon>
        <taxon>Nitratireductor</taxon>
    </lineage>
</organism>
<sequence>MGRGFFIFIAGLALFGADNGIARDANVGQSLVIAQARRTCKTVSSCREAVIMWREGYSRADADKDGIPCENVCPNKKLVDEIRAEIGC</sequence>
<dbReference type="Proteomes" id="UP000007374">
    <property type="component" value="Unassembled WGS sequence"/>
</dbReference>
<gene>
    <name evidence="1" type="ORF">NA8A_12625</name>
</gene>
<evidence type="ECO:0000313" key="2">
    <source>
        <dbReference type="Proteomes" id="UP000007374"/>
    </source>
</evidence>
<evidence type="ECO:0000313" key="1">
    <source>
        <dbReference type="EMBL" id="EKF41916.1"/>
    </source>
</evidence>